<gene>
    <name evidence="10" type="ORF">MENT_LOCUS8672</name>
</gene>
<evidence type="ECO:0000256" key="6">
    <source>
        <dbReference type="ARBA" id="ARBA00022989"/>
    </source>
</evidence>
<dbReference type="GO" id="GO:0005313">
    <property type="term" value="F:L-glutamate transmembrane transporter activity"/>
    <property type="evidence" value="ECO:0007669"/>
    <property type="project" value="TreeGrafter"/>
</dbReference>
<comment type="caution">
    <text evidence="10">The sequence shown here is derived from an EMBL/GenBank/DDBJ whole genome shotgun (WGS) entry which is preliminary data.</text>
</comment>
<dbReference type="PANTHER" id="PTHR11958:SF99">
    <property type="entry name" value="SODIUM-DEPENDENT EXCITATORY AMINO ACID TRANSPORTER GLT-6-RELATED"/>
    <property type="match status" value="1"/>
</dbReference>
<evidence type="ECO:0000313" key="11">
    <source>
        <dbReference type="Proteomes" id="UP000580250"/>
    </source>
</evidence>
<evidence type="ECO:0000256" key="7">
    <source>
        <dbReference type="ARBA" id="ARBA00023136"/>
    </source>
</evidence>
<dbReference type="PROSITE" id="PS00714">
    <property type="entry name" value="NA_DICARBOXYL_SYMP_2"/>
    <property type="match status" value="1"/>
</dbReference>
<evidence type="ECO:0000256" key="1">
    <source>
        <dbReference type="ARBA" id="ARBA00004141"/>
    </source>
</evidence>
<feature type="transmembrane region" description="Helical" evidence="9">
    <location>
        <begin position="267"/>
        <end position="293"/>
    </location>
</feature>
<organism evidence="10 11">
    <name type="scientific">Meloidogyne enterolobii</name>
    <name type="common">Root-knot nematode worm</name>
    <name type="synonym">Meloidogyne mayaguensis</name>
    <dbReference type="NCBI Taxonomy" id="390850"/>
    <lineage>
        <taxon>Eukaryota</taxon>
        <taxon>Metazoa</taxon>
        <taxon>Ecdysozoa</taxon>
        <taxon>Nematoda</taxon>
        <taxon>Chromadorea</taxon>
        <taxon>Rhabditida</taxon>
        <taxon>Tylenchina</taxon>
        <taxon>Tylenchomorpha</taxon>
        <taxon>Tylenchoidea</taxon>
        <taxon>Meloidogynidae</taxon>
        <taxon>Meloidogyninae</taxon>
        <taxon>Meloidogyne</taxon>
    </lineage>
</organism>
<sequence>MTLPRKSSNSSSLSSNSKAKWLRQNALLTLTIGAVFIGVLVGCVGRLGEPSANTARFVGFPGELLMRMLKCVILPLISSSLITGLAQLDVRQSGRMGALAILYYLATTGIAVTTGIILVIAIHPGNPAHYPGQQNIKNQPIISMADTLMDLIRNIFPDNLIQATMQQTQTKIERINGSDGILIEKYKLGHTDGMNILGLIVFCIAFGIVLSQLGPRGRPMVDFFAILDLVSMRLVSLIMWYSPIGISSLIASKILSVENLTDTANSLAMYCLTVIIGLSIHSLISLPLLYLFLTGKNPFVFAKGLLQAMAIAFGTASSAATLPATFRCLEQNLGIDKRVTRFVLPVGATINMDGTALYEAVATIFIAQMNGMELGLARIVVVSLTATLASIGAASVPHGGLVTVVVVLTAVGLPVGDVSLIVAVDWFIDRFRTAINVLGDAYGAAIVHHHSKEYLPVEGDGLLDKQEGGSELMAVPENGRLLAEKERIEEKVKYYSPLTISPA</sequence>
<feature type="transmembrane region" description="Helical" evidence="9">
    <location>
        <begin position="26"/>
        <end position="47"/>
    </location>
</feature>
<feature type="transmembrane region" description="Helical" evidence="9">
    <location>
        <begin position="305"/>
        <end position="326"/>
    </location>
</feature>
<comment type="similarity">
    <text evidence="2 9">Belongs to the dicarboxylate/amino acid:cation symporter (DAACS) (TC 2.A.23) family.</text>
</comment>
<accession>A0A6V7U641</accession>
<dbReference type="OrthoDB" id="5877963at2759"/>
<dbReference type="PANTHER" id="PTHR11958">
    <property type="entry name" value="SODIUM/DICARBOXYLATE SYMPORTER-RELATED"/>
    <property type="match status" value="1"/>
</dbReference>
<dbReference type="GO" id="GO:0005886">
    <property type="term" value="C:plasma membrane"/>
    <property type="evidence" value="ECO:0007669"/>
    <property type="project" value="TreeGrafter"/>
</dbReference>
<dbReference type="GO" id="GO:0015175">
    <property type="term" value="F:neutral L-amino acid transmembrane transporter activity"/>
    <property type="evidence" value="ECO:0007669"/>
    <property type="project" value="TreeGrafter"/>
</dbReference>
<reference evidence="10 11" key="1">
    <citation type="submission" date="2020-08" db="EMBL/GenBank/DDBJ databases">
        <authorList>
            <person name="Koutsovoulos G."/>
            <person name="Danchin GJ E."/>
        </authorList>
    </citation>
    <scope>NUCLEOTIDE SEQUENCE [LARGE SCALE GENOMIC DNA]</scope>
</reference>
<feature type="transmembrane region" description="Helical" evidence="9">
    <location>
        <begin position="234"/>
        <end position="255"/>
    </location>
</feature>
<feature type="transmembrane region" description="Helical" evidence="9">
    <location>
        <begin position="402"/>
        <end position="428"/>
    </location>
</feature>
<feature type="transmembrane region" description="Helical" evidence="9">
    <location>
        <begin position="379"/>
        <end position="396"/>
    </location>
</feature>
<comment type="subcellular location">
    <subcellularLocation>
        <location evidence="1 9">Membrane</location>
        <topology evidence="1 9">Multi-pass membrane protein</topology>
    </subcellularLocation>
</comment>
<keyword evidence="8" id="KW-0325">Glycoprotein</keyword>
<feature type="transmembrane region" description="Helical" evidence="9">
    <location>
        <begin position="100"/>
        <end position="122"/>
    </location>
</feature>
<name>A0A6V7U641_MELEN</name>
<dbReference type="PRINTS" id="PR00173">
    <property type="entry name" value="EDTRNSPORT"/>
</dbReference>
<dbReference type="SUPFAM" id="SSF118215">
    <property type="entry name" value="Proton glutamate symport protein"/>
    <property type="match status" value="1"/>
</dbReference>
<dbReference type="EMBL" id="CAJEWN010000037">
    <property type="protein sequence ID" value="CAD2146550.1"/>
    <property type="molecule type" value="Genomic_DNA"/>
</dbReference>
<dbReference type="InterPro" id="IPR036458">
    <property type="entry name" value="Na:dicarbo_symporter_sf"/>
</dbReference>
<dbReference type="Gene3D" id="1.10.3860.10">
    <property type="entry name" value="Sodium:dicarboxylate symporter"/>
    <property type="match status" value="1"/>
</dbReference>
<dbReference type="GO" id="GO:0015501">
    <property type="term" value="F:glutamate:sodium symporter activity"/>
    <property type="evidence" value="ECO:0007669"/>
    <property type="project" value="TreeGrafter"/>
</dbReference>
<feature type="transmembrane region" description="Helical" evidence="9">
    <location>
        <begin position="194"/>
        <end position="213"/>
    </location>
</feature>
<proteinExistence type="inferred from homology"/>
<dbReference type="Proteomes" id="UP000580250">
    <property type="component" value="Unassembled WGS sequence"/>
</dbReference>
<evidence type="ECO:0000256" key="8">
    <source>
        <dbReference type="ARBA" id="ARBA00023180"/>
    </source>
</evidence>
<keyword evidence="4 9" id="KW-0812">Transmembrane</keyword>
<protein>
    <recommendedName>
        <fullName evidence="9">Amino acid transporter</fullName>
    </recommendedName>
</protein>
<dbReference type="InterPro" id="IPR001991">
    <property type="entry name" value="Na-dicarboxylate_symporter"/>
</dbReference>
<keyword evidence="6 9" id="KW-1133">Transmembrane helix</keyword>
<evidence type="ECO:0000313" key="10">
    <source>
        <dbReference type="EMBL" id="CAD2146550.1"/>
    </source>
</evidence>
<dbReference type="Pfam" id="PF00375">
    <property type="entry name" value="SDF"/>
    <property type="match status" value="1"/>
</dbReference>
<dbReference type="AlphaFoldDB" id="A0A6V7U641"/>
<keyword evidence="3 9" id="KW-0813">Transport</keyword>
<evidence type="ECO:0000256" key="2">
    <source>
        <dbReference type="ARBA" id="ARBA00006148"/>
    </source>
</evidence>
<keyword evidence="7 9" id="KW-0472">Membrane</keyword>
<evidence type="ECO:0000256" key="3">
    <source>
        <dbReference type="ARBA" id="ARBA00022448"/>
    </source>
</evidence>
<dbReference type="InterPro" id="IPR018107">
    <property type="entry name" value="Na-dicarboxylate_symporter_CS"/>
</dbReference>
<evidence type="ECO:0000256" key="4">
    <source>
        <dbReference type="ARBA" id="ARBA00022692"/>
    </source>
</evidence>
<keyword evidence="5 9" id="KW-0769">Symport</keyword>
<evidence type="ECO:0000256" key="9">
    <source>
        <dbReference type="RuleBase" id="RU361216"/>
    </source>
</evidence>
<dbReference type="InterPro" id="IPR050746">
    <property type="entry name" value="DAACS"/>
</dbReference>
<feature type="transmembrane region" description="Helical" evidence="9">
    <location>
        <begin position="67"/>
        <end position="88"/>
    </location>
</feature>
<evidence type="ECO:0000256" key="5">
    <source>
        <dbReference type="ARBA" id="ARBA00022847"/>
    </source>
</evidence>